<feature type="transmembrane region" description="Helical" evidence="1">
    <location>
        <begin position="106"/>
        <end position="125"/>
    </location>
</feature>
<accession>A0ABU4BY40</accession>
<evidence type="ECO:0000256" key="1">
    <source>
        <dbReference type="SAM" id="Phobius"/>
    </source>
</evidence>
<sequence length="286" mass="31040">MADSSEQTRRPKRMQLPPQIYNDTRDRMKVWVTVTPRRRLASRVTFDIVEVGLVDSAMTLAAQAFTSLLPVMIAASTLQRLQPLSDAARDNLGAEFPPSDVTTGSATAFGIVGLLMLLISSTSYARALGRMYGRIWHVPIATLRQAWRWLAVVFVIAGSVAIAAVCHKLDSIPAVGQLLGFTAVYGVWALVWTLVPMLLTANRMTTRMCIGSGLLTATGLSALHVASTLFLPRITRTSQDQFGLLGVMFTLISWLFVFSAIVVVAGTIVGSVAKDDGPFGRWLRGS</sequence>
<proteinExistence type="predicted"/>
<evidence type="ECO:0000313" key="3">
    <source>
        <dbReference type="Proteomes" id="UP001185927"/>
    </source>
</evidence>
<feature type="transmembrane region" description="Helical" evidence="1">
    <location>
        <begin position="251"/>
        <end position="273"/>
    </location>
</feature>
<dbReference type="RefSeq" id="WP_317543260.1">
    <property type="nucleotide sequence ID" value="NZ_JAWLKB010000008.1"/>
</dbReference>
<feature type="transmembrane region" description="Helical" evidence="1">
    <location>
        <begin position="146"/>
        <end position="165"/>
    </location>
</feature>
<organism evidence="2 3">
    <name type="scientific">Rhodococcus globerulus</name>
    <dbReference type="NCBI Taxonomy" id="33008"/>
    <lineage>
        <taxon>Bacteria</taxon>
        <taxon>Bacillati</taxon>
        <taxon>Actinomycetota</taxon>
        <taxon>Actinomycetes</taxon>
        <taxon>Mycobacteriales</taxon>
        <taxon>Nocardiaceae</taxon>
        <taxon>Rhodococcus</taxon>
    </lineage>
</organism>
<dbReference type="Proteomes" id="UP001185927">
    <property type="component" value="Unassembled WGS sequence"/>
</dbReference>
<comment type="caution">
    <text evidence="2">The sequence shown here is derived from an EMBL/GenBank/DDBJ whole genome shotgun (WGS) entry which is preliminary data.</text>
</comment>
<feature type="transmembrane region" description="Helical" evidence="1">
    <location>
        <begin position="177"/>
        <end position="199"/>
    </location>
</feature>
<gene>
    <name evidence="2" type="ORF">R3Q16_20125</name>
</gene>
<dbReference type="EMBL" id="JAWLKB010000008">
    <property type="protein sequence ID" value="MDV6268928.1"/>
    <property type="molecule type" value="Genomic_DNA"/>
</dbReference>
<keyword evidence="3" id="KW-1185">Reference proteome</keyword>
<evidence type="ECO:0000313" key="2">
    <source>
        <dbReference type="EMBL" id="MDV6268928.1"/>
    </source>
</evidence>
<reference evidence="2 3" key="1">
    <citation type="submission" date="2023-10" db="EMBL/GenBank/DDBJ databases">
        <title>Development of a sustainable strategy for remediation of hydrocarbon-contaminated territories based on the waste exchange concept.</title>
        <authorList>
            <person name="Krivoruchko A."/>
        </authorList>
    </citation>
    <scope>NUCLEOTIDE SEQUENCE [LARGE SCALE GENOMIC DNA]</scope>
    <source>
        <strain evidence="2 3">IEGM 1203</strain>
    </source>
</reference>
<keyword evidence="1" id="KW-0472">Membrane</keyword>
<feature type="transmembrane region" description="Helical" evidence="1">
    <location>
        <begin position="211"/>
        <end position="231"/>
    </location>
</feature>
<keyword evidence="1" id="KW-0812">Transmembrane</keyword>
<name>A0ABU4BY40_RHOGO</name>
<keyword evidence="1" id="KW-1133">Transmembrane helix</keyword>
<protein>
    <submittedName>
        <fullName evidence="2">Uncharacterized protein</fullName>
    </submittedName>
</protein>